<feature type="domain" description="AMP-dependent synthetase/ligase" evidence="1">
    <location>
        <begin position="21"/>
        <end position="381"/>
    </location>
</feature>
<name>A0A5C8PC45_9HYPH</name>
<evidence type="ECO:0000313" key="3">
    <source>
        <dbReference type="EMBL" id="TXL71368.1"/>
    </source>
</evidence>
<dbReference type="EMBL" id="VDUZ01000044">
    <property type="protein sequence ID" value="TXL71368.1"/>
    <property type="molecule type" value="Genomic_DNA"/>
</dbReference>
<dbReference type="PANTHER" id="PTHR43767:SF1">
    <property type="entry name" value="NONRIBOSOMAL PEPTIDE SYNTHASE PES1 (EUROFUNG)-RELATED"/>
    <property type="match status" value="1"/>
</dbReference>
<dbReference type="Gene3D" id="3.40.50.12780">
    <property type="entry name" value="N-terminal domain of ligase-like"/>
    <property type="match status" value="1"/>
</dbReference>
<dbReference type="InterPro" id="IPR000873">
    <property type="entry name" value="AMP-dep_synth/lig_dom"/>
</dbReference>
<organism evidence="3 4">
    <name type="scientific">Vineibacter terrae</name>
    <dbReference type="NCBI Taxonomy" id="2586908"/>
    <lineage>
        <taxon>Bacteria</taxon>
        <taxon>Pseudomonadati</taxon>
        <taxon>Pseudomonadota</taxon>
        <taxon>Alphaproteobacteria</taxon>
        <taxon>Hyphomicrobiales</taxon>
        <taxon>Vineibacter</taxon>
    </lineage>
</organism>
<feature type="domain" description="AMP-binding enzyme C-terminal" evidence="2">
    <location>
        <begin position="439"/>
        <end position="514"/>
    </location>
</feature>
<keyword evidence="3" id="KW-0436">Ligase</keyword>
<dbReference type="InterPro" id="IPR045851">
    <property type="entry name" value="AMP-bd_C_sf"/>
</dbReference>
<proteinExistence type="predicted"/>
<dbReference type="OrthoDB" id="7315605at2"/>
<dbReference type="InterPro" id="IPR050237">
    <property type="entry name" value="ATP-dep_AMP-bd_enzyme"/>
</dbReference>
<dbReference type="SUPFAM" id="SSF56801">
    <property type="entry name" value="Acetyl-CoA synthetase-like"/>
    <property type="match status" value="1"/>
</dbReference>
<dbReference type="Pfam" id="PF13193">
    <property type="entry name" value="AMP-binding_C"/>
    <property type="match status" value="1"/>
</dbReference>
<dbReference type="PANTHER" id="PTHR43767">
    <property type="entry name" value="LONG-CHAIN-FATTY-ACID--COA LIGASE"/>
    <property type="match status" value="1"/>
</dbReference>
<dbReference type="GO" id="GO:0016878">
    <property type="term" value="F:acid-thiol ligase activity"/>
    <property type="evidence" value="ECO:0007669"/>
    <property type="project" value="UniProtKB-ARBA"/>
</dbReference>
<dbReference type="Gene3D" id="3.30.300.30">
    <property type="match status" value="1"/>
</dbReference>
<evidence type="ECO:0000313" key="4">
    <source>
        <dbReference type="Proteomes" id="UP000321638"/>
    </source>
</evidence>
<comment type="caution">
    <text evidence="3">The sequence shown here is derived from an EMBL/GenBank/DDBJ whole genome shotgun (WGS) entry which is preliminary data.</text>
</comment>
<dbReference type="InterPro" id="IPR025110">
    <property type="entry name" value="AMP-bd_C"/>
</dbReference>
<dbReference type="Pfam" id="PF00501">
    <property type="entry name" value="AMP-binding"/>
    <property type="match status" value="1"/>
</dbReference>
<keyword evidence="4" id="KW-1185">Reference proteome</keyword>
<evidence type="ECO:0000259" key="2">
    <source>
        <dbReference type="Pfam" id="PF13193"/>
    </source>
</evidence>
<dbReference type="InterPro" id="IPR042099">
    <property type="entry name" value="ANL_N_sf"/>
</dbReference>
<reference evidence="3 4" key="1">
    <citation type="submission" date="2019-06" db="EMBL/GenBank/DDBJ databases">
        <title>New taxonomy in bacterial strain CC-CFT640, isolated from vineyard.</title>
        <authorList>
            <person name="Lin S.-Y."/>
            <person name="Tsai C.-F."/>
            <person name="Young C.-C."/>
        </authorList>
    </citation>
    <scope>NUCLEOTIDE SEQUENCE [LARGE SCALE GENOMIC DNA]</scope>
    <source>
        <strain evidence="3 4">CC-CFT640</strain>
    </source>
</reference>
<dbReference type="RefSeq" id="WP_147850726.1">
    <property type="nucleotide sequence ID" value="NZ_VDUZ01000044.1"/>
</dbReference>
<gene>
    <name evidence="3" type="ORF">FHP25_30205</name>
</gene>
<dbReference type="InterPro" id="IPR020845">
    <property type="entry name" value="AMP-binding_CS"/>
</dbReference>
<accession>A0A5C8PC45</accession>
<sequence length="543" mass="59752">MKALRDIDIAAEDLTFDRILARAAARNGDKPYLLFEDKSYSYADLDSRTNRIANALLAFGIRTGDHVAILMGNCPETLFLTYALGKIGAVVVPVNTATKGDLLLYFLDQSDSTAIMVGSESLARYLEVAERAPRVARVVIIDEPGVPPAEPPKLPGVSILAYPELEGGADRPPGVAVDIHEPHGIFYTSGTTGPSKGVVRSNAGSWAFSIGRAQYIGYQKDDVIYTCLPLFHGNAMGAASMPALAADATLALSRRFSARAYWDEIRRHGVTQFNLLSSMTNILWGQPASPGDRDHKVHRVNMVPVAEFAPQFAERFGVEIVSSYSLTDFGQGTFLQPGYPASKYRSAGKPRPDVELVIMDDDDRIVGPGVAGEICMRSDNPVLGGRGYYKMPEANADANRGGWFHTGDRGMLDEDGYLFFVDRKKDAIRRRGENISSWEVEQVIGRHPAVMEVAVYPVRSEMSEDEVMASVVCRPGQTLDPVELVRFCEANMSYFMVPRFLEFLPALPKTMTEKVQKSVLKQSAEERLGQVWDREKAGVTVKR</sequence>
<dbReference type="AlphaFoldDB" id="A0A5C8PC45"/>
<protein>
    <submittedName>
        <fullName evidence="3">ATP-dependent acyl-CoA ligase</fullName>
    </submittedName>
</protein>
<dbReference type="PROSITE" id="PS00455">
    <property type="entry name" value="AMP_BINDING"/>
    <property type="match status" value="1"/>
</dbReference>
<dbReference type="Proteomes" id="UP000321638">
    <property type="component" value="Unassembled WGS sequence"/>
</dbReference>
<evidence type="ECO:0000259" key="1">
    <source>
        <dbReference type="Pfam" id="PF00501"/>
    </source>
</evidence>